<dbReference type="InterPro" id="IPR024079">
    <property type="entry name" value="MetalloPept_cat_dom_sf"/>
</dbReference>
<evidence type="ECO:0000313" key="3">
    <source>
        <dbReference type="Proteomes" id="UP000683246"/>
    </source>
</evidence>
<dbReference type="SUPFAM" id="SSF49265">
    <property type="entry name" value="Fibronectin type III"/>
    <property type="match status" value="1"/>
</dbReference>
<dbReference type="InterPro" id="IPR036116">
    <property type="entry name" value="FN3_sf"/>
</dbReference>
<gene>
    <name evidence="2" type="ORF">HZI73_17825</name>
</gene>
<keyword evidence="3" id="KW-1185">Reference proteome</keyword>
<dbReference type="Pfam" id="PF00041">
    <property type="entry name" value="fn3"/>
    <property type="match status" value="2"/>
</dbReference>
<dbReference type="SMART" id="SM00060">
    <property type="entry name" value="FN3"/>
    <property type="match status" value="2"/>
</dbReference>
<evidence type="ECO:0000313" key="2">
    <source>
        <dbReference type="EMBL" id="QUI24038.1"/>
    </source>
</evidence>
<organism evidence="2 3">
    <name type="scientific">Vallitalea pronyensis</name>
    <dbReference type="NCBI Taxonomy" id="1348613"/>
    <lineage>
        <taxon>Bacteria</taxon>
        <taxon>Bacillati</taxon>
        <taxon>Bacillota</taxon>
        <taxon>Clostridia</taxon>
        <taxon>Lachnospirales</taxon>
        <taxon>Vallitaleaceae</taxon>
        <taxon>Vallitalea</taxon>
    </lineage>
</organism>
<dbReference type="EMBL" id="CP058649">
    <property type="protein sequence ID" value="QUI24038.1"/>
    <property type="molecule type" value="Genomic_DNA"/>
</dbReference>
<dbReference type="RefSeq" id="WP_212694730.1">
    <property type="nucleotide sequence ID" value="NZ_CP058649.1"/>
</dbReference>
<protein>
    <submittedName>
        <fullName evidence="2">Fibronectin type III domain-containing protein</fullName>
    </submittedName>
</protein>
<accession>A0A8J8MML6</accession>
<dbReference type="Proteomes" id="UP000683246">
    <property type="component" value="Chromosome"/>
</dbReference>
<evidence type="ECO:0000259" key="1">
    <source>
        <dbReference type="PROSITE" id="PS50853"/>
    </source>
</evidence>
<dbReference type="Gene3D" id="2.60.40.10">
    <property type="entry name" value="Immunoglobulins"/>
    <property type="match status" value="2"/>
</dbReference>
<dbReference type="Gene3D" id="3.40.390.10">
    <property type="entry name" value="Collagenase (Catalytic Domain)"/>
    <property type="match status" value="1"/>
</dbReference>
<dbReference type="Pfam" id="PF09471">
    <property type="entry name" value="Peptidase_M64"/>
    <property type="match status" value="1"/>
</dbReference>
<dbReference type="InterPro" id="IPR003961">
    <property type="entry name" value="FN3_dom"/>
</dbReference>
<feature type="domain" description="Fibronectin type-III" evidence="1">
    <location>
        <begin position="446"/>
        <end position="533"/>
    </location>
</feature>
<dbReference type="AlphaFoldDB" id="A0A8J8MML6"/>
<dbReference type="KEGG" id="vpy:HZI73_17825"/>
<feature type="domain" description="Fibronectin type-III" evidence="1">
    <location>
        <begin position="540"/>
        <end position="625"/>
    </location>
</feature>
<dbReference type="PROSITE" id="PS50853">
    <property type="entry name" value="FN3"/>
    <property type="match status" value="2"/>
</dbReference>
<dbReference type="GO" id="GO:0008237">
    <property type="term" value="F:metallopeptidase activity"/>
    <property type="evidence" value="ECO:0007669"/>
    <property type="project" value="InterPro"/>
</dbReference>
<reference evidence="2" key="1">
    <citation type="submission" date="2020-07" db="EMBL/GenBank/DDBJ databases">
        <title>Vallitalea pronyensis genome.</title>
        <authorList>
            <person name="Postec A."/>
        </authorList>
    </citation>
    <scope>NUCLEOTIDE SEQUENCE</scope>
    <source>
        <strain evidence="2">FatNI3</strain>
    </source>
</reference>
<dbReference type="InterPro" id="IPR019026">
    <property type="entry name" value="Peptidase_M64_IgA"/>
</dbReference>
<dbReference type="CDD" id="cd00063">
    <property type="entry name" value="FN3"/>
    <property type="match status" value="2"/>
</dbReference>
<name>A0A8J8MML6_9FIRM</name>
<proteinExistence type="predicted"/>
<dbReference type="InterPro" id="IPR013783">
    <property type="entry name" value="Ig-like_fold"/>
</dbReference>
<sequence length="625" mass="69818">MYINYEKNSKKGKLGIFRSIMLSLFLFLFFCSYSVNAVEVPDKAPTLVSSEITSNTEDGTLFIDLTVEKDDSSLGYSISLDDVLVRQVEIKDEFQASTDPAHGKFKCTILDSNKQPLKSMNIINPLDYWEYPDTTIILRKKEADIFDRTAISLKTRNSKNIKYLLIETLDQDGTLTDIGLFDLQSVSRSSSALSKATQFDVEKILYNGPDSQKVVYTVLGDGYTAYEQDKFIEDVNHIIDKMFLDEPYSQYKSSFNVYAIKVISNVSGASMDPNNLIDNYFGSTFWYAGMERLLVPTRSSRVYEVARNHVPDYNQLIVLVNSSKYGGSGGTISTCSTNSQSSELNLHELGHSFAGLSDEYWAGSQYARENINMTRDNNPATVRWKQFLYQDGIGIYEHDSPGWYRPHQNCKMRYLDSPFCLVCKKAHVDKINSLTGGNNGTNAPAVPTGLQAINVGNTYFTADWDDMANATNYDVLLWNEQANQWDNKGSTTVSQLQLTGLNAGETQYVCVRATNSHGKSEYCSYITVKLENNPSTPPAVPTGLKAIGIGSTYFTADWDDMANATSYDVLLWNEAANQWDHKGSPTVSHLQLTGLNAGETQYVSVRAKNSHGKSDYSSYITVTLN</sequence>